<dbReference type="OrthoDB" id="1114629at2"/>
<comment type="caution">
    <text evidence="3">The sequence shown here is derived from an EMBL/GenBank/DDBJ whole genome shotgun (WGS) entry which is preliminary data.</text>
</comment>
<sequence>MSSSTNRRLFLRQLGLVTAGAAFGPAFLAACNSGGTSGTGDSSDTDTTGTAGGGAKELFFKISLAEWSFHNALFSGKMTNLDFAEKAKKDYGITGVEYVNQFFKDKAKDKAYLADLKKRADDNGVTSVLIMCDGEGELGDLDPKKRTTAVENHYKWVEAAQFLGCHSIRVNAAGAGKEEDVKKAAIDGLGRLTDFAKDFNIGVIVENHGGYSSNGIWLSDVMKGVNKPGCGTLPDFGNFCVRRQKDGDYSTPCADEYDRYKGVTELMPFAKGVSAKSHDFDAQGNETETDYRKMLEIVKAAGYKGFIGIEYEGSKDSEEAGIRKTLDLLKKVGQELS</sequence>
<keyword evidence="1" id="KW-0732">Signal</keyword>
<dbReference type="PANTHER" id="PTHR12110:SF53">
    <property type="entry name" value="BLR5974 PROTEIN"/>
    <property type="match status" value="1"/>
</dbReference>
<organism evidence="3 4">
    <name type="scientific">Chitinophaga barathri</name>
    <dbReference type="NCBI Taxonomy" id="1647451"/>
    <lineage>
        <taxon>Bacteria</taxon>
        <taxon>Pseudomonadati</taxon>
        <taxon>Bacteroidota</taxon>
        <taxon>Chitinophagia</taxon>
        <taxon>Chitinophagales</taxon>
        <taxon>Chitinophagaceae</taxon>
        <taxon>Chitinophaga</taxon>
    </lineage>
</organism>
<dbReference type="SUPFAM" id="SSF51658">
    <property type="entry name" value="Xylose isomerase-like"/>
    <property type="match status" value="1"/>
</dbReference>
<dbReference type="PANTHER" id="PTHR12110">
    <property type="entry name" value="HYDROXYPYRUVATE ISOMERASE"/>
    <property type="match status" value="1"/>
</dbReference>
<dbReference type="InterPro" id="IPR050312">
    <property type="entry name" value="IolE/XylAMocC-like"/>
</dbReference>
<evidence type="ECO:0000259" key="2">
    <source>
        <dbReference type="Pfam" id="PF01261"/>
    </source>
</evidence>
<dbReference type="RefSeq" id="WP_120515604.1">
    <property type="nucleotide sequence ID" value="NZ_QXZY01000003.1"/>
</dbReference>
<proteinExistence type="predicted"/>
<dbReference type="PROSITE" id="PS51318">
    <property type="entry name" value="TAT"/>
    <property type="match status" value="1"/>
</dbReference>
<keyword evidence="3" id="KW-0413">Isomerase</keyword>
<dbReference type="InterPro" id="IPR006311">
    <property type="entry name" value="TAT_signal"/>
</dbReference>
<accession>A0A3N4MEM6</accession>
<dbReference type="PROSITE" id="PS51257">
    <property type="entry name" value="PROKAR_LIPOPROTEIN"/>
    <property type="match status" value="1"/>
</dbReference>
<evidence type="ECO:0000313" key="3">
    <source>
        <dbReference type="EMBL" id="RPD42251.1"/>
    </source>
</evidence>
<dbReference type="InterPro" id="IPR013022">
    <property type="entry name" value="Xyl_isomerase-like_TIM-brl"/>
</dbReference>
<dbReference type="GO" id="GO:0016853">
    <property type="term" value="F:isomerase activity"/>
    <property type="evidence" value="ECO:0007669"/>
    <property type="project" value="UniProtKB-KW"/>
</dbReference>
<dbReference type="InterPro" id="IPR036237">
    <property type="entry name" value="Xyl_isomerase-like_sf"/>
</dbReference>
<evidence type="ECO:0000313" key="4">
    <source>
        <dbReference type="Proteomes" id="UP000279089"/>
    </source>
</evidence>
<name>A0A3N4MEM6_9BACT</name>
<dbReference type="Gene3D" id="3.20.20.150">
    <property type="entry name" value="Divalent-metal-dependent TIM barrel enzymes"/>
    <property type="match status" value="1"/>
</dbReference>
<dbReference type="AlphaFoldDB" id="A0A3N4MEM6"/>
<gene>
    <name evidence="3" type="ORF">EG028_03465</name>
</gene>
<evidence type="ECO:0000256" key="1">
    <source>
        <dbReference type="SAM" id="SignalP"/>
    </source>
</evidence>
<feature type="signal peptide" evidence="1">
    <location>
        <begin position="1"/>
        <end position="28"/>
    </location>
</feature>
<dbReference type="Proteomes" id="UP000279089">
    <property type="component" value="Unassembled WGS sequence"/>
</dbReference>
<feature type="domain" description="Xylose isomerase-like TIM barrel" evidence="2">
    <location>
        <begin position="89"/>
        <end position="331"/>
    </location>
</feature>
<reference evidence="4" key="1">
    <citation type="submission" date="2018-11" db="EMBL/GenBank/DDBJ databases">
        <title>Chitinophaga lutea sp.nov., isolate from arsenic contaminated soil.</title>
        <authorList>
            <person name="Zong Y."/>
        </authorList>
    </citation>
    <scope>NUCLEOTIDE SEQUENCE [LARGE SCALE GENOMIC DNA]</scope>
    <source>
        <strain evidence="4">YLT18</strain>
    </source>
</reference>
<dbReference type="Pfam" id="PF01261">
    <property type="entry name" value="AP_endonuc_2"/>
    <property type="match status" value="1"/>
</dbReference>
<dbReference type="EMBL" id="RMBX01000002">
    <property type="protein sequence ID" value="RPD42251.1"/>
    <property type="molecule type" value="Genomic_DNA"/>
</dbReference>
<protein>
    <submittedName>
        <fullName evidence="3">Sugar phosphate isomerase/epimerase</fullName>
    </submittedName>
</protein>
<keyword evidence="4" id="KW-1185">Reference proteome</keyword>
<feature type="chain" id="PRO_5017990814" evidence="1">
    <location>
        <begin position="29"/>
        <end position="337"/>
    </location>
</feature>